<keyword evidence="1" id="KW-1133">Transmembrane helix</keyword>
<reference evidence="2 3" key="1">
    <citation type="submission" date="2023-02" db="EMBL/GenBank/DDBJ databases">
        <title>Whole genome sequenc of Paracoccus marcusii MBLB0836.</title>
        <authorList>
            <person name="Seo M.-J."/>
            <person name="Cho E.-S."/>
            <person name="Hwang C.Y."/>
        </authorList>
    </citation>
    <scope>NUCLEOTIDE SEQUENCE [LARGE SCALE GENOMIC DNA]</scope>
    <source>
        <strain evidence="2 3">MBLB0836</strain>
    </source>
</reference>
<proteinExistence type="predicted"/>
<dbReference type="EMBL" id="CP117466">
    <property type="protein sequence ID" value="WDA13434.1"/>
    <property type="molecule type" value="Genomic_DNA"/>
</dbReference>
<keyword evidence="3" id="KW-1185">Reference proteome</keyword>
<accession>A0ABY7UXE1</accession>
<evidence type="ECO:0000256" key="1">
    <source>
        <dbReference type="SAM" id="Phobius"/>
    </source>
</evidence>
<protein>
    <submittedName>
        <fullName evidence="2">Uncharacterized protein</fullName>
    </submittedName>
</protein>
<gene>
    <name evidence="2" type="ORF">PRL19_04055</name>
</gene>
<organism evidence="2 3">
    <name type="scientific">Paracoccus marcusii</name>
    <dbReference type="NCBI Taxonomy" id="59779"/>
    <lineage>
        <taxon>Bacteria</taxon>
        <taxon>Pseudomonadati</taxon>
        <taxon>Pseudomonadota</taxon>
        <taxon>Alphaproteobacteria</taxon>
        <taxon>Rhodobacterales</taxon>
        <taxon>Paracoccaceae</taxon>
        <taxon>Paracoccus</taxon>
    </lineage>
</organism>
<feature type="transmembrane region" description="Helical" evidence="1">
    <location>
        <begin position="7"/>
        <end position="28"/>
    </location>
</feature>
<keyword evidence="1" id="KW-0472">Membrane</keyword>
<evidence type="ECO:0000313" key="3">
    <source>
        <dbReference type="Proteomes" id="UP001216899"/>
    </source>
</evidence>
<dbReference type="RefSeq" id="WP_273743958.1">
    <property type="nucleotide sequence ID" value="NZ_CP117466.1"/>
</dbReference>
<keyword evidence="1" id="KW-0812">Transmembrane</keyword>
<evidence type="ECO:0000313" key="2">
    <source>
        <dbReference type="EMBL" id="WDA13434.1"/>
    </source>
</evidence>
<feature type="transmembrane region" description="Helical" evidence="1">
    <location>
        <begin position="40"/>
        <end position="61"/>
    </location>
</feature>
<name>A0ABY7UXE1_9RHOB</name>
<sequence>MTDSKRAGSIYTTSAIVFAFGQIKFSAFVPVAEASLWEVVLWQSSAALLLPTLLWFGHAVWKEWHAYKRLAALTGRPGAAVSSTIHARLNLFNEFRRVGRG</sequence>
<dbReference type="Proteomes" id="UP001216899">
    <property type="component" value="Chromosome"/>
</dbReference>